<keyword evidence="1" id="KW-1133">Transmembrane helix</keyword>
<keyword evidence="1" id="KW-0812">Transmembrane</keyword>
<evidence type="ECO:0000256" key="1">
    <source>
        <dbReference type="SAM" id="Phobius"/>
    </source>
</evidence>
<feature type="transmembrane region" description="Helical" evidence="1">
    <location>
        <begin position="84"/>
        <end position="107"/>
    </location>
</feature>
<dbReference type="EMBL" id="LT629799">
    <property type="protein sequence ID" value="SDU86193.1"/>
    <property type="molecule type" value="Genomic_DNA"/>
</dbReference>
<gene>
    <name evidence="2" type="ORF">SAMN04488544_1116</name>
</gene>
<feature type="transmembrane region" description="Helical" evidence="1">
    <location>
        <begin position="114"/>
        <end position="134"/>
    </location>
</feature>
<dbReference type="Proteomes" id="UP000198825">
    <property type="component" value="Chromosome I"/>
</dbReference>
<protein>
    <submittedName>
        <fullName evidence="2">Putative membrane protein</fullName>
    </submittedName>
</protein>
<evidence type="ECO:0000313" key="3">
    <source>
        <dbReference type="Proteomes" id="UP000198825"/>
    </source>
</evidence>
<organism evidence="2 3">
    <name type="scientific">Microlunatus sagamiharensis</name>
    <dbReference type="NCBI Taxonomy" id="546874"/>
    <lineage>
        <taxon>Bacteria</taxon>
        <taxon>Bacillati</taxon>
        <taxon>Actinomycetota</taxon>
        <taxon>Actinomycetes</taxon>
        <taxon>Propionibacteriales</taxon>
        <taxon>Propionibacteriaceae</taxon>
        <taxon>Microlunatus</taxon>
    </lineage>
</organism>
<feature type="transmembrane region" description="Helical" evidence="1">
    <location>
        <begin position="57"/>
        <end position="78"/>
    </location>
</feature>
<name>A0A1H2LYV9_9ACTN</name>
<dbReference type="RefSeq" id="WP_231918457.1">
    <property type="nucleotide sequence ID" value="NZ_LT629799.1"/>
</dbReference>
<proteinExistence type="predicted"/>
<dbReference type="InterPro" id="IPR009732">
    <property type="entry name" value="DUF1304"/>
</dbReference>
<reference evidence="3" key="1">
    <citation type="submission" date="2016-10" db="EMBL/GenBank/DDBJ databases">
        <authorList>
            <person name="Varghese N."/>
            <person name="Submissions S."/>
        </authorList>
    </citation>
    <scope>NUCLEOTIDE SEQUENCE [LARGE SCALE GENOMIC DNA]</scope>
    <source>
        <strain evidence="3">DSM 21743</strain>
    </source>
</reference>
<keyword evidence="3" id="KW-1185">Reference proteome</keyword>
<dbReference type="Pfam" id="PF06993">
    <property type="entry name" value="DUF1304"/>
    <property type="match status" value="1"/>
</dbReference>
<dbReference type="STRING" id="546874.SAMN04488544_1116"/>
<feature type="transmembrane region" description="Helical" evidence="1">
    <location>
        <begin position="6"/>
        <end position="28"/>
    </location>
</feature>
<sequence>MLALVVALVAAGLAALLHVWIFVMESVLWTTPRVRATFGITDAQAEHTRGMAFNQGFYNLFLAVVTAVGIVLVVAAGTRVDSSSAGVALVLAGVGSMFAAALVLLLGDRGKSRAALVQGAFPLVSLVALIGFSLT</sequence>
<keyword evidence="1" id="KW-0472">Membrane</keyword>
<evidence type="ECO:0000313" key="2">
    <source>
        <dbReference type="EMBL" id="SDU86193.1"/>
    </source>
</evidence>
<dbReference type="AlphaFoldDB" id="A0A1H2LYV9"/>
<accession>A0A1H2LYV9</accession>